<dbReference type="KEGG" id="ptes:JQU52_03015"/>
<dbReference type="PANTHER" id="PTHR35093">
    <property type="entry name" value="OUTER MEMBRANE PROTEIN NMB0088-RELATED"/>
    <property type="match status" value="1"/>
</dbReference>
<evidence type="ECO:0000256" key="2">
    <source>
        <dbReference type="ARBA" id="ARBA00008163"/>
    </source>
</evidence>
<dbReference type="Proteomes" id="UP000653156">
    <property type="component" value="Chromosome"/>
</dbReference>
<evidence type="ECO:0000256" key="6">
    <source>
        <dbReference type="ARBA" id="ARBA00023136"/>
    </source>
</evidence>
<comment type="subcellular location">
    <subcellularLocation>
        <location evidence="1">Cell outer membrane</location>
        <topology evidence="1">Multi-pass membrane protein</topology>
    </subcellularLocation>
</comment>
<evidence type="ECO:0000256" key="1">
    <source>
        <dbReference type="ARBA" id="ARBA00004571"/>
    </source>
</evidence>
<keyword evidence="6" id="KW-0472">Membrane</keyword>
<keyword evidence="7" id="KW-0998">Cell outer membrane</keyword>
<feature type="chain" id="PRO_5034349744" evidence="8">
    <location>
        <begin position="21"/>
        <end position="397"/>
    </location>
</feature>
<evidence type="ECO:0000313" key="9">
    <source>
        <dbReference type="EMBL" id="QRQ82396.1"/>
    </source>
</evidence>
<keyword evidence="10" id="KW-1185">Reference proteome</keyword>
<dbReference type="AlphaFoldDB" id="A0A892ZL28"/>
<evidence type="ECO:0000256" key="4">
    <source>
        <dbReference type="ARBA" id="ARBA00022692"/>
    </source>
</evidence>
<protein>
    <submittedName>
        <fullName evidence="9">Outer membrane protein transport protein</fullName>
    </submittedName>
</protein>
<dbReference type="SUPFAM" id="SSF56935">
    <property type="entry name" value="Porins"/>
    <property type="match status" value="1"/>
</dbReference>
<reference evidence="9" key="1">
    <citation type="submission" date="2021-02" db="EMBL/GenBank/DDBJ databases">
        <title>Neisseriaceae sp. 26B isolated from the cloaca of a Common Toad-headed Turtle (Mesoclemmys nasuta).</title>
        <authorList>
            <person name="Spergser J."/>
            <person name="Busse H.-J."/>
        </authorList>
    </citation>
    <scope>NUCLEOTIDE SEQUENCE</scope>
    <source>
        <strain evidence="9">26B</strain>
    </source>
</reference>
<dbReference type="PANTHER" id="PTHR35093:SF8">
    <property type="entry name" value="OUTER MEMBRANE PROTEIN NMB0088-RELATED"/>
    <property type="match status" value="1"/>
</dbReference>
<dbReference type="Pfam" id="PF03349">
    <property type="entry name" value="Toluene_X"/>
    <property type="match status" value="1"/>
</dbReference>
<dbReference type="RefSeq" id="WP_230339678.1">
    <property type="nucleotide sequence ID" value="NZ_CP069798.1"/>
</dbReference>
<sequence>MLRKTVFATLLTLPALAAHAAALERSDQSTAFMFEPGNRVELGAAYVAPSVKGQALDTPMFMGSSGTVANYDIPTGDVGNNYMQYAVSGKFQLNDQLSLGLKYEQPFGINVRYNNDSGRYQAVGAPDSATAGMNAKAQAHNFTALVAYKTPQNISIFGGPTYQSVNGSVALPALAGYDLDLPGSGGWGYVLGAAYEKPDIALRATLTYRSAVKYAHKVTETFNHPQAGAISQTSDLNFKLPQSVNLEFQTGIAPKTLLLASARWTDWSAFKVRPDLYTSLQQANGVNNAELVSFGKDSYQFNLGVGRQLSEKFSGYVIGGYDSGNGDPVSPLGPPDKAYTLNVGGKYVINKHVDIGAGVQYNWYKNQSTTVDGVPVAAAKFNNMNVWGVGARLGVNW</sequence>
<evidence type="ECO:0000256" key="5">
    <source>
        <dbReference type="ARBA" id="ARBA00022729"/>
    </source>
</evidence>
<accession>A0A892ZL28</accession>
<dbReference type="InterPro" id="IPR005017">
    <property type="entry name" value="OMPP1/FadL/TodX"/>
</dbReference>
<keyword evidence="5 8" id="KW-0732">Signal</keyword>
<dbReference type="GO" id="GO:0015483">
    <property type="term" value="F:long-chain fatty acid transporting porin activity"/>
    <property type="evidence" value="ECO:0007669"/>
    <property type="project" value="TreeGrafter"/>
</dbReference>
<evidence type="ECO:0000256" key="8">
    <source>
        <dbReference type="SAM" id="SignalP"/>
    </source>
</evidence>
<keyword evidence="3" id="KW-1134">Transmembrane beta strand</keyword>
<comment type="similarity">
    <text evidence="2">Belongs to the OmpP1/FadL family.</text>
</comment>
<keyword evidence="4" id="KW-0812">Transmembrane</keyword>
<dbReference type="EMBL" id="CP069798">
    <property type="protein sequence ID" value="QRQ82396.1"/>
    <property type="molecule type" value="Genomic_DNA"/>
</dbReference>
<evidence type="ECO:0000256" key="3">
    <source>
        <dbReference type="ARBA" id="ARBA00022452"/>
    </source>
</evidence>
<evidence type="ECO:0000313" key="10">
    <source>
        <dbReference type="Proteomes" id="UP000653156"/>
    </source>
</evidence>
<evidence type="ECO:0000256" key="7">
    <source>
        <dbReference type="ARBA" id="ARBA00023237"/>
    </source>
</evidence>
<dbReference type="GO" id="GO:0009279">
    <property type="term" value="C:cell outer membrane"/>
    <property type="evidence" value="ECO:0007669"/>
    <property type="project" value="UniProtKB-SubCell"/>
</dbReference>
<name>A0A892ZL28_9NEIS</name>
<feature type="signal peptide" evidence="8">
    <location>
        <begin position="1"/>
        <end position="20"/>
    </location>
</feature>
<gene>
    <name evidence="9" type="ORF">JQU52_03015</name>
</gene>
<organism evidence="9 10">
    <name type="scientific">Paralysiella testudinis</name>
    <dbReference type="NCBI Taxonomy" id="2809020"/>
    <lineage>
        <taxon>Bacteria</taxon>
        <taxon>Pseudomonadati</taxon>
        <taxon>Pseudomonadota</taxon>
        <taxon>Betaproteobacteria</taxon>
        <taxon>Neisseriales</taxon>
        <taxon>Neisseriaceae</taxon>
        <taxon>Paralysiella</taxon>
    </lineage>
</organism>
<proteinExistence type="inferred from homology"/>
<dbReference type="Gene3D" id="2.40.160.60">
    <property type="entry name" value="Outer membrane protein transport protein (OMPP1/FadL/TodX)"/>
    <property type="match status" value="1"/>
</dbReference>